<sequence length="260" mass="27035">MRRLVLATLLFVPLGAYASDCKFEAPRNLTLDLAGVRVVQVDMHSHELHLSGSPGAKVGTLTGHACASDQKALDALVVTQRREGDRLIVETGEHNQLTIGFMGHRYYESSLQINLQLPPEVPVELNVGSGDAWVTGLNTLQAQIGSGDVHVSKISGPFTLSMGSGDLDARDVGSLSIGSMGSGDIKVEGVAKDAHVGSIGSGDVSISSVGGSVRVDTLGSGDLRVRNVRGDFTVGAKGSGDISHSGVQGKVSVPRDRGDD</sequence>
<feature type="chain" id="PRO_5016587651" description="DUF4097 domain-containing protein" evidence="2">
    <location>
        <begin position="19"/>
        <end position="260"/>
    </location>
</feature>
<evidence type="ECO:0000313" key="4">
    <source>
        <dbReference type="EMBL" id="RDJ00207.1"/>
    </source>
</evidence>
<accession>A0A370KC34</accession>
<dbReference type="Pfam" id="PF13349">
    <property type="entry name" value="DUF4097"/>
    <property type="match status" value="1"/>
</dbReference>
<gene>
    <name evidence="4" type="ORF">DVT68_05200</name>
</gene>
<proteinExistence type="predicted"/>
<dbReference type="InterPro" id="IPR025164">
    <property type="entry name" value="Toastrack_DUF4097"/>
</dbReference>
<dbReference type="RefSeq" id="WP_114823932.1">
    <property type="nucleotide sequence ID" value="NZ_QQSY01000001.1"/>
</dbReference>
<dbReference type="AlphaFoldDB" id="A0A370KC34"/>
<protein>
    <recommendedName>
        <fullName evidence="3">DUF4097 domain-containing protein</fullName>
    </recommendedName>
</protein>
<evidence type="ECO:0000256" key="1">
    <source>
        <dbReference type="SAM" id="MobiDB-lite"/>
    </source>
</evidence>
<feature type="region of interest" description="Disordered" evidence="1">
    <location>
        <begin position="237"/>
        <end position="260"/>
    </location>
</feature>
<reference evidence="4 5" key="1">
    <citation type="submission" date="2018-07" db="EMBL/GenBank/DDBJ databases">
        <title>Dyella solisilvae sp. nov., isolated from the pine and broad-leaved mixed forest soil.</title>
        <authorList>
            <person name="Gao Z."/>
            <person name="Qiu L."/>
        </authorList>
    </citation>
    <scope>NUCLEOTIDE SEQUENCE [LARGE SCALE GENOMIC DNA]</scope>
    <source>
        <strain evidence="4 5">DHG54</strain>
    </source>
</reference>
<dbReference type="Proteomes" id="UP000254711">
    <property type="component" value="Unassembled WGS sequence"/>
</dbReference>
<feature type="domain" description="DUF4097" evidence="3">
    <location>
        <begin position="63"/>
        <end position="243"/>
    </location>
</feature>
<evidence type="ECO:0000313" key="5">
    <source>
        <dbReference type="Proteomes" id="UP000254711"/>
    </source>
</evidence>
<evidence type="ECO:0000259" key="3">
    <source>
        <dbReference type="Pfam" id="PF13349"/>
    </source>
</evidence>
<evidence type="ECO:0000256" key="2">
    <source>
        <dbReference type="SAM" id="SignalP"/>
    </source>
</evidence>
<feature type="signal peptide" evidence="2">
    <location>
        <begin position="1"/>
        <end position="18"/>
    </location>
</feature>
<name>A0A370KC34_9GAMM</name>
<keyword evidence="5" id="KW-1185">Reference proteome</keyword>
<comment type="caution">
    <text evidence="4">The sequence shown here is derived from an EMBL/GenBank/DDBJ whole genome shotgun (WGS) entry which is preliminary data.</text>
</comment>
<keyword evidence="2" id="KW-0732">Signal</keyword>
<dbReference type="Gene3D" id="2.160.20.120">
    <property type="match status" value="1"/>
</dbReference>
<dbReference type="OrthoDB" id="5944342at2"/>
<dbReference type="EMBL" id="QQSY01000001">
    <property type="protein sequence ID" value="RDJ00207.1"/>
    <property type="molecule type" value="Genomic_DNA"/>
</dbReference>
<organism evidence="4 5">
    <name type="scientific">Dyella solisilvae</name>
    <dbReference type="NCBI Taxonomy" id="1920168"/>
    <lineage>
        <taxon>Bacteria</taxon>
        <taxon>Pseudomonadati</taxon>
        <taxon>Pseudomonadota</taxon>
        <taxon>Gammaproteobacteria</taxon>
        <taxon>Lysobacterales</taxon>
        <taxon>Rhodanobacteraceae</taxon>
        <taxon>Dyella</taxon>
    </lineage>
</organism>